<comment type="caution">
    <text evidence="5">The sequence shown here is derived from an EMBL/GenBank/DDBJ whole genome shotgun (WGS) entry which is preliminary data.</text>
</comment>
<evidence type="ECO:0000313" key="5">
    <source>
        <dbReference type="EMBL" id="MFL9877987.1"/>
    </source>
</evidence>
<sequence>MTTSLTIQQAAAKTGLSVHTLRYYEKIGLLDPIARQDNTHRLFREEDLLWIGFLLKLRSTGLPIRDMLRYAELRRAGNTAESVSARKALLQQHARTVEETIAELQSNLAVLHMKVNMYEEMEAALPAVVVTQPQEPEDASNEQRNNDSNDSNDSNKRTHKTSDAGRHPQARR</sequence>
<dbReference type="CDD" id="cd01109">
    <property type="entry name" value="HTH_YyaN"/>
    <property type="match status" value="1"/>
</dbReference>
<evidence type="ECO:0000256" key="2">
    <source>
        <dbReference type="SAM" id="Coils"/>
    </source>
</evidence>
<keyword evidence="2" id="KW-0175">Coiled coil</keyword>
<keyword evidence="1" id="KW-0238">DNA-binding</keyword>
<dbReference type="InterPro" id="IPR047057">
    <property type="entry name" value="MerR_fam"/>
</dbReference>
<feature type="compositionally biased region" description="Basic and acidic residues" evidence="3">
    <location>
        <begin position="153"/>
        <end position="166"/>
    </location>
</feature>
<evidence type="ECO:0000256" key="3">
    <source>
        <dbReference type="SAM" id="MobiDB-lite"/>
    </source>
</evidence>
<protein>
    <submittedName>
        <fullName evidence="5">MerR family transcriptional regulator</fullName>
    </submittedName>
</protein>
<dbReference type="Proteomes" id="UP001629214">
    <property type="component" value="Unassembled WGS sequence"/>
</dbReference>
<name>A0ABW8Z4L3_9BURK</name>
<evidence type="ECO:0000313" key="6">
    <source>
        <dbReference type="Proteomes" id="UP001629214"/>
    </source>
</evidence>
<organism evidence="5 6">
    <name type="scientific">Herbaspirillum rhizosphaerae</name>
    <dbReference type="NCBI Taxonomy" id="346179"/>
    <lineage>
        <taxon>Bacteria</taxon>
        <taxon>Pseudomonadati</taxon>
        <taxon>Pseudomonadota</taxon>
        <taxon>Betaproteobacteria</taxon>
        <taxon>Burkholderiales</taxon>
        <taxon>Oxalobacteraceae</taxon>
        <taxon>Herbaspirillum</taxon>
    </lineage>
</organism>
<dbReference type="EMBL" id="JAQQFR010000003">
    <property type="protein sequence ID" value="MFL9877987.1"/>
    <property type="molecule type" value="Genomic_DNA"/>
</dbReference>
<feature type="coiled-coil region" evidence="2">
    <location>
        <begin position="87"/>
        <end position="121"/>
    </location>
</feature>
<dbReference type="PROSITE" id="PS50937">
    <property type="entry name" value="HTH_MERR_2"/>
    <property type="match status" value="1"/>
</dbReference>
<accession>A0ABW8Z4L3</accession>
<dbReference type="PRINTS" id="PR00040">
    <property type="entry name" value="HTHMERR"/>
</dbReference>
<dbReference type="InterPro" id="IPR009061">
    <property type="entry name" value="DNA-bd_dom_put_sf"/>
</dbReference>
<dbReference type="SUPFAM" id="SSF46955">
    <property type="entry name" value="Putative DNA-binding domain"/>
    <property type="match status" value="1"/>
</dbReference>
<dbReference type="InterPro" id="IPR000551">
    <property type="entry name" value="MerR-type_HTH_dom"/>
</dbReference>
<dbReference type="RefSeq" id="WP_408166589.1">
    <property type="nucleotide sequence ID" value="NZ_JAQQFR010000003.1"/>
</dbReference>
<gene>
    <name evidence="5" type="ORF">PQR63_06345</name>
</gene>
<dbReference type="PANTHER" id="PTHR30204:SF98">
    <property type="entry name" value="HTH-TYPE TRANSCRIPTIONAL REGULATOR ADHR"/>
    <property type="match status" value="1"/>
</dbReference>
<keyword evidence="6" id="KW-1185">Reference proteome</keyword>
<dbReference type="Gene3D" id="1.10.1660.10">
    <property type="match status" value="1"/>
</dbReference>
<evidence type="ECO:0000259" key="4">
    <source>
        <dbReference type="PROSITE" id="PS50937"/>
    </source>
</evidence>
<dbReference type="PANTHER" id="PTHR30204">
    <property type="entry name" value="REDOX-CYCLING DRUG-SENSING TRANSCRIPTIONAL ACTIVATOR SOXR"/>
    <property type="match status" value="1"/>
</dbReference>
<feature type="region of interest" description="Disordered" evidence="3">
    <location>
        <begin position="132"/>
        <end position="172"/>
    </location>
</feature>
<evidence type="ECO:0000256" key="1">
    <source>
        <dbReference type="ARBA" id="ARBA00023125"/>
    </source>
</evidence>
<dbReference type="SMART" id="SM00422">
    <property type="entry name" value="HTH_MERR"/>
    <property type="match status" value="1"/>
</dbReference>
<reference evidence="5 6" key="1">
    <citation type="journal article" date="2024" name="Chem. Sci.">
        <title>Discovery of megapolipeptins by genome mining of a Burkholderiales bacteria collection.</title>
        <authorList>
            <person name="Paulo B.S."/>
            <person name="Recchia M.J.J."/>
            <person name="Lee S."/>
            <person name="Fergusson C.H."/>
            <person name="Romanowski S.B."/>
            <person name="Hernandez A."/>
            <person name="Krull N."/>
            <person name="Liu D.Y."/>
            <person name="Cavanagh H."/>
            <person name="Bos A."/>
            <person name="Gray C.A."/>
            <person name="Murphy B.T."/>
            <person name="Linington R.G."/>
            <person name="Eustaquio A.S."/>
        </authorList>
    </citation>
    <scope>NUCLEOTIDE SEQUENCE [LARGE SCALE GENOMIC DNA]</scope>
    <source>
        <strain evidence="5 6">RL21-008-BIB-B</strain>
    </source>
</reference>
<feature type="domain" description="HTH merR-type" evidence="4">
    <location>
        <begin position="4"/>
        <end position="73"/>
    </location>
</feature>
<proteinExistence type="predicted"/>
<dbReference type="Pfam" id="PF13411">
    <property type="entry name" value="MerR_1"/>
    <property type="match status" value="1"/>
</dbReference>